<sequence>MTEDQIHQHIFQYLSTSSYPSFFTKNDKRKIRARSKRYSSNDDKLFWKNNNGELREVVMNDATRKCLLQSYHDDRGHQGRETTYQMLAKTYYWKNIFSDVTDHVASCDKCQLTSNFVKSSEDLHPIPIVSPWYHVGMDLIKMPQTQMGNSYILTVVDYFSKWPEAVALEDKSSESVAKALLKIFLRMGFPAVFSSDQGREFVNSTMESLKQNTGTVHRISSAYHPQTNGLTERFNRTLQDMLVKVCSDEQDDWDMYIDEVLFSYRVGIQKSSKQSPFDVMFARPSVHGFDSRVKLSVTEQDIENTVKEMQCLRDDIIIGNKVKTNVKMAQHDQVTRSRNKNLTNQSKIRVGQKVIRYNVRKASRKGSKMEKRWMGPYIVEDITPKGVATLKSLDDRTLKVKYNVKQLKVFKARSDVHVEERNKTEDMDDCVIEHVEVAPKQHFNTVDAEWQKAHKDDFKIRKFHKFSEKKRLTKPKAVENIKGDGNCYFRCLSFALTGSQNVHERVRDVVVTFMTEHTERIEKHFGDTYLNDSNMDISGTWATEAEILASAAYLNTDIYVYAKSGKSYKWLKYPADMLSDKAIVTDKSVYLANISGSHFDFVKDVV</sequence>
<dbReference type="Gene3D" id="3.90.70.80">
    <property type="match status" value="1"/>
</dbReference>
<dbReference type="SUPFAM" id="SSF53098">
    <property type="entry name" value="Ribonuclease H-like"/>
    <property type="match status" value="1"/>
</dbReference>
<comment type="caution">
    <text evidence="3">The sequence shown here is derived from an EMBL/GenBank/DDBJ whole genome shotgun (WGS) entry which is preliminary data.</text>
</comment>
<gene>
    <name evidence="3" type="ORF">FSP39_015425</name>
</gene>
<dbReference type="Pfam" id="PF17921">
    <property type="entry name" value="Integrase_H2C2"/>
    <property type="match status" value="1"/>
</dbReference>
<dbReference type="PANTHER" id="PTHR37984:SF15">
    <property type="entry name" value="INTEGRASE CATALYTIC DOMAIN-CONTAINING PROTEIN"/>
    <property type="match status" value="1"/>
</dbReference>
<dbReference type="Gene3D" id="3.30.420.10">
    <property type="entry name" value="Ribonuclease H-like superfamily/Ribonuclease H"/>
    <property type="match status" value="1"/>
</dbReference>
<evidence type="ECO:0008006" key="5">
    <source>
        <dbReference type="Google" id="ProtNLM"/>
    </source>
</evidence>
<dbReference type="InterPro" id="IPR003323">
    <property type="entry name" value="OTU_dom"/>
</dbReference>
<dbReference type="PROSITE" id="PS50802">
    <property type="entry name" value="OTU"/>
    <property type="match status" value="1"/>
</dbReference>
<dbReference type="CDD" id="cd22755">
    <property type="entry name" value="OTU_CeDUB-like"/>
    <property type="match status" value="1"/>
</dbReference>
<dbReference type="InterPro" id="IPR036397">
    <property type="entry name" value="RNaseH_sf"/>
</dbReference>
<dbReference type="InterPro" id="IPR041588">
    <property type="entry name" value="Integrase_H2C2"/>
</dbReference>
<dbReference type="PROSITE" id="PS50994">
    <property type="entry name" value="INTEGRASE"/>
    <property type="match status" value="1"/>
</dbReference>
<dbReference type="InterPro" id="IPR001584">
    <property type="entry name" value="Integrase_cat-core"/>
</dbReference>
<proteinExistence type="predicted"/>
<dbReference type="InterPro" id="IPR038765">
    <property type="entry name" value="Papain-like_cys_pep_sf"/>
</dbReference>
<dbReference type="GO" id="GO:0003676">
    <property type="term" value="F:nucleic acid binding"/>
    <property type="evidence" value="ECO:0007669"/>
    <property type="project" value="InterPro"/>
</dbReference>
<evidence type="ECO:0000313" key="4">
    <source>
        <dbReference type="Proteomes" id="UP001186944"/>
    </source>
</evidence>
<name>A0AA89BKY3_PINIB</name>
<dbReference type="EMBL" id="VSWD01000014">
    <property type="protein sequence ID" value="KAK3083160.1"/>
    <property type="molecule type" value="Genomic_DNA"/>
</dbReference>
<feature type="domain" description="Integrase catalytic" evidence="2">
    <location>
        <begin position="127"/>
        <end position="284"/>
    </location>
</feature>
<dbReference type="InterPro" id="IPR050951">
    <property type="entry name" value="Retrovirus_Pol_polyprotein"/>
</dbReference>
<feature type="domain" description="OTU" evidence="1">
    <location>
        <begin position="476"/>
        <end position="605"/>
    </location>
</feature>
<dbReference type="AlphaFoldDB" id="A0AA89BKY3"/>
<dbReference type="InterPro" id="IPR012337">
    <property type="entry name" value="RNaseH-like_sf"/>
</dbReference>
<organism evidence="3 4">
    <name type="scientific">Pinctada imbricata</name>
    <name type="common">Atlantic pearl-oyster</name>
    <name type="synonym">Pinctada martensii</name>
    <dbReference type="NCBI Taxonomy" id="66713"/>
    <lineage>
        <taxon>Eukaryota</taxon>
        <taxon>Metazoa</taxon>
        <taxon>Spiralia</taxon>
        <taxon>Lophotrochozoa</taxon>
        <taxon>Mollusca</taxon>
        <taxon>Bivalvia</taxon>
        <taxon>Autobranchia</taxon>
        <taxon>Pteriomorphia</taxon>
        <taxon>Pterioida</taxon>
        <taxon>Pterioidea</taxon>
        <taxon>Pteriidae</taxon>
        <taxon>Pinctada</taxon>
    </lineage>
</organism>
<evidence type="ECO:0000313" key="3">
    <source>
        <dbReference type="EMBL" id="KAK3083160.1"/>
    </source>
</evidence>
<dbReference type="Pfam" id="PF02338">
    <property type="entry name" value="OTU"/>
    <property type="match status" value="1"/>
</dbReference>
<dbReference type="Proteomes" id="UP001186944">
    <property type="component" value="Unassembled WGS sequence"/>
</dbReference>
<dbReference type="PANTHER" id="PTHR37984">
    <property type="entry name" value="PROTEIN CBG26694"/>
    <property type="match status" value="1"/>
</dbReference>
<evidence type="ECO:0000259" key="1">
    <source>
        <dbReference type="PROSITE" id="PS50802"/>
    </source>
</evidence>
<protein>
    <recommendedName>
        <fullName evidence="5">Integrase catalytic domain-containing protein</fullName>
    </recommendedName>
</protein>
<dbReference type="Gene3D" id="1.10.340.70">
    <property type="match status" value="1"/>
</dbReference>
<dbReference type="FunFam" id="3.30.420.10:FF:000032">
    <property type="entry name" value="Retrovirus-related Pol polyprotein from transposon 297-like Protein"/>
    <property type="match status" value="1"/>
</dbReference>
<evidence type="ECO:0000259" key="2">
    <source>
        <dbReference type="PROSITE" id="PS50994"/>
    </source>
</evidence>
<keyword evidence="4" id="KW-1185">Reference proteome</keyword>
<dbReference type="Pfam" id="PF00665">
    <property type="entry name" value="rve"/>
    <property type="match status" value="1"/>
</dbReference>
<accession>A0AA89BKY3</accession>
<reference evidence="3" key="1">
    <citation type="submission" date="2019-08" db="EMBL/GenBank/DDBJ databases">
        <title>The improved chromosome-level genome for the pearl oyster Pinctada fucata martensii using PacBio sequencing and Hi-C.</title>
        <authorList>
            <person name="Zheng Z."/>
        </authorList>
    </citation>
    <scope>NUCLEOTIDE SEQUENCE</scope>
    <source>
        <strain evidence="3">ZZ-2019</strain>
        <tissue evidence="3">Adductor muscle</tissue>
    </source>
</reference>
<dbReference type="GO" id="GO:0015074">
    <property type="term" value="P:DNA integration"/>
    <property type="evidence" value="ECO:0007669"/>
    <property type="project" value="InterPro"/>
</dbReference>
<dbReference type="SUPFAM" id="SSF54001">
    <property type="entry name" value="Cysteine proteinases"/>
    <property type="match status" value="1"/>
</dbReference>